<evidence type="ECO:0000313" key="4">
    <source>
        <dbReference type="Proteomes" id="UP001234989"/>
    </source>
</evidence>
<evidence type="ECO:0000256" key="1">
    <source>
        <dbReference type="SAM" id="MobiDB-lite"/>
    </source>
</evidence>
<organism evidence="3 4">
    <name type="scientific">Solanum verrucosum</name>
    <dbReference type="NCBI Taxonomy" id="315347"/>
    <lineage>
        <taxon>Eukaryota</taxon>
        <taxon>Viridiplantae</taxon>
        <taxon>Streptophyta</taxon>
        <taxon>Embryophyta</taxon>
        <taxon>Tracheophyta</taxon>
        <taxon>Spermatophyta</taxon>
        <taxon>Magnoliopsida</taxon>
        <taxon>eudicotyledons</taxon>
        <taxon>Gunneridae</taxon>
        <taxon>Pentapetalae</taxon>
        <taxon>asterids</taxon>
        <taxon>lamiids</taxon>
        <taxon>Solanales</taxon>
        <taxon>Solanaceae</taxon>
        <taxon>Solanoideae</taxon>
        <taxon>Solaneae</taxon>
        <taxon>Solanum</taxon>
    </lineage>
</organism>
<name>A0AAF0U041_SOLVR</name>
<dbReference type="PANTHER" id="PTHR33740:SF3">
    <property type="entry name" value="GPI-ANCHORED ADHESIN-LIKE PROTEIN"/>
    <property type="match status" value="1"/>
</dbReference>
<evidence type="ECO:0000256" key="2">
    <source>
        <dbReference type="SAM" id="Phobius"/>
    </source>
</evidence>
<evidence type="ECO:0000313" key="3">
    <source>
        <dbReference type="EMBL" id="WMV33968.1"/>
    </source>
</evidence>
<feature type="transmembrane region" description="Helical" evidence="2">
    <location>
        <begin position="97"/>
        <end position="121"/>
    </location>
</feature>
<protein>
    <submittedName>
        <fullName evidence="3">Uncharacterized protein</fullName>
    </submittedName>
</protein>
<dbReference type="EMBL" id="CP133617">
    <property type="protein sequence ID" value="WMV33968.1"/>
    <property type="molecule type" value="Genomic_DNA"/>
</dbReference>
<accession>A0AAF0U041</accession>
<proteinExistence type="predicted"/>
<reference evidence="3" key="1">
    <citation type="submission" date="2023-08" db="EMBL/GenBank/DDBJ databases">
        <title>A de novo genome assembly of Solanum verrucosum Schlechtendal, a Mexican diploid species geographically isolated from the other diploid A-genome species in potato relatives.</title>
        <authorList>
            <person name="Hosaka K."/>
        </authorList>
    </citation>
    <scope>NUCLEOTIDE SEQUENCE</scope>
    <source>
        <tissue evidence="3">Young leaves</tissue>
    </source>
</reference>
<feature type="compositionally biased region" description="Basic and acidic residues" evidence="1">
    <location>
        <begin position="237"/>
        <end position="247"/>
    </location>
</feature>
<dbReference type="PANTHER" id="PTHR33740">
    <property type="entry name" value="GPI-ANCHORED ADHESIN-LIKE PROTEIN"/>
    <property type="match status" value="1"/>
</dbReference>
<gene>
    <name evidence="3" type="ORF">MTR67_027353</name>
</gene>
<keyword evidence="2" id="KW-1133">Transmembrane helix</keyword>
<keyword evidence="2" id="KW-0472">Membrane</keyword>
<dbReference type="Proteomes" id="UP001234989">
    <property type="component" value="Chromosome 6"/>
</dbReference>
<keyword evidence="4" id="KW-1185">Reference proteome</keyword>
<keyword evidence="2" id="KW-0812">Transmembrane</keyword>
<feature type="region of interest" description="Disordered" evidence="1">
    <location>
        <begin position="229"/>
        <end position="259"/>
    </location>
</feature>
<dbReference type="AlphaFoldDB" id="A0AAF0U041"/>
<sequence>MTSLTMACCPNSFQLRLAFSCRKLPDVFSGMRVRKLERRRIHLFLFAGNNRTNDSNCVGTRNTWLNSTSSDDGLGGWSETDDVAEKSVDSKGEKQSFAGIVVAGAAGVILVTALTFAALCIGKWNSTRVKHQREPLTVLQEMPMASDNHDDTVEDGIFLENSRMEKGHTSSDGDVTDKTHLQKELNNETAIGDVLAATEATSKSPEVRVSGKLLAASSFENKEDSLVTGKIEPTNEPGEKEFSDAKLDVASVLNSNGTD</sequence>